<dbReference type="EMBL" id="LS423452">
    <property type="protein sequence ID" value="SPS05905.1"/>
    <property type="molecule type" value="Genomic_DNA"/>
</dbReference>
<sequence length="66" mass="6835">MEDAMLTQNTRFVLAPYGSMEFASLVTKVGEGKSLSILAPYGSMKLAALATKVSGKATAPVAQVSV</sequence>
<accession>A0A2X0SLV5</accession>
<evidence type="ECO:0000313" key="1">
    <source>
        <dbReference type="EMBL" id="SPS05905.1"/>
    </source>
</evidence>
<organism evidence="1">
    <name type="scientific">Candidatus Nitrotoga fabula</name>
    <dbReference type="NCBI Taxonomy" id="2182327"/>
    <lineage>
        <taxon>Bacteria</taxon>
        <taxon>Pseudomonadati</taxon>
        <taxon>Pseudomonadota</taxon>
        <taxon>Betaproteobacteria</taxon>
        <taxon>Nitrosomonadales</taxon>
        <taxon>Gallionellaceae</taxon>
        <taxon>Candidatus Nitrotoga</taxon>
    </lineage>
</organism>
<protein>
    <submittedName>
        <fullName evidence="1">Uncharacterized protein</fullName>
    </submittedName>
</protein>
<proteinExistence type="predicted"/>
<gene>
    <name evidence="1" type="ORF">NITFAB_1495</name>
</gene>
<name>A0A2X0SLV5_9PROT</name>
<reference evidence="1" key="1">
    <citation type="submission" date="2018-05" db="EMBL/GenBank/DDBJ databases">
        <authorList>
            <person name="Lanie J.A."/>
            <person name="Ng W.-L."/>
            <person name="Kazmierczak K.M."/>
            <person name="Andrzejewski T.M."/>
            <person name="Davidsen T.M."/>
            <person name="Wayne K.J."/>
            <person name="Tettelin H."/>
            <person name="Glass J.I."/>
            <person name="Rusch D."/>
            <person name="Podicherti R."/>
            <person name="Tsui H.-C.T."/>
            <person name="Winkler M.E."/>
        </authorList>
    </citation>
    <scope>NUCLEOTIDE SEQUENCE</scope>
    <source>
        <strain evidence="1">KNB</strain>
    </source>
</reference>
<dbReference type="AlphaFoldDB" id="A0A2X0SLV5"/>